<dbReference type="VEuPathDB" id="TrichDB:TVAG_439500"/>
<reference evidence="2" key="2">
    <citation type="journal article" date="2007" name="Science">
        <title>Draft genome sequence of the sexually transmitted pathogen Trichomonas vaginalis.</title>
        <authorList>
            <person name="Carlton J.M."/>
            <person name="Hirt R.P."/>
            <person name="Silva J.C."/>
            <person name="Delcher A.L."/>
            <person name="Schatz M."/>
            <person name="Zhao Q."/>
            <person name="Wortman J.R."/>
            <person name="Bidwell S.L."/>
            <person name="Alsmark U.C.M."/>
            <person name="Besteiro S."/>
            <person name="Sicheritz-Ponten T."/>
            <person name="Noel C.J."/>
            <person name="Dacks J.B."/>
            <person name="Foster P.G."/>
            <person name="Simillion C."/>
            <person name="Van de Peer Y."/>
            <person name="Miranda-Saavedra D."/>
            <person name="Barton G.J."/>
            <person name="Westrop G.D."/>
            <person name="Mueller S."/>
            <person name="Dessi D."/>
            <person name="Fiori P.L."/>
            <person name="Ren Q."/>
            <person name="Paulsen I."/>
            <person name="Zhang H."/>
            <person name="Bastida-Corcuera F.D."/>
            <person name="Simoes-Barbosa A."/>
            <person name="Brown M.T."/>
            <person name="Hayes R.D."/>
            <person name="Mukherjee M."/>
            <person name="Okumura C.Y."/>
            <person name="Schneider R."/>
            <person name="Smith A.J."/>
            <person name="Vanacova S."/>
            <person name="Villalvazo M."/>
            <person name="Haas B.J."/>
            <person name="Pertea M."/>
            <person name="Feldblyum T.V."/>
            <person name="Utterback T.R."/>
            <person name="Shu C.L."/>
            <person name="Osoegawa K."/>
            <person name="de Jong P.J."/>
            <person name="Hrdy I."/>
            <person name="Horvathova L."/>
            <person name="Zubacova Z."/>
            <person name="Dolezal P."/>
            <person name="Malik S.B."/>
            <person name="Logsdon J.M. Jr."/>
            <person name="Henze K."/>
            <person name="Gupta A."/>
            <person name="Wang C.C."/>
            <person name="Dunne R.L."/>
            <person name="Upcroft J.A."/>
            <person name="Upcroft P."/>
            <person name="White O."/>
            <person name="Salzberg S.L."/>
            <person name="Tang P."/>
            <person name="Chiu C.-H."/>
            <person name="Lee Y.-S."/>
            <person name="Embley T.M."/>
            <person name="Coombs G.H."/>
            <person name="Mottram J.C."/>
            <person name="Tachezy J."/>
            <person name="Fraser-Liggett C.M."/>
            <person name="Johnson P.J."/>
        </authorList>
    </citation>
    <scope>NUCLEOTIDE SEQUENCE [LARGE SCALE GENOMIC DNA]</scope>
    <source>
        <strain evidence="2">G3</strain>
    </source>
</reference>
<dbReference type="SMART" id="SM00360">
    <property type="entry name" value="RRM"/>
    <property type="match status" value="1"/>
</dbReference>
<dbReference type="InterPro" id="IPR000504">
    <property type="entry name" value="RRM_dom"/>
</dbReference>
<protein>
    <recommendedName>
        <fullName evidence="1">RRM domain-containing protein</fullName>
    </recommendedName>
</protein>
<proteinExistence type="predicted"/>
<evidence type="ECO:0000259" key="1">
    <source>
        <dbReference type="SMART" id="SM00360"/>
    </source>
</evidence>
<dbReference type="SUPFAM" id="SSF54928">
    <property type="entry name" value="RNA-binding domain, RBD"/>
    <property type="match status" value="1"/>
</dbReference>
<accession>A2FAG9</accession>
<name>A2FAG9_TRIV3</name>
<dbReference type="VEuPathDB" id="TrichDB:TVAGG3_0911270"/>
<organism evidence="2 3">
    <name type="scientific">Trichomonas vaginalis (strain ATCC PRA-98 / G3)</name>
    <dbReference type="NCBI Taxonomy" id="412133"/>
    <lineage>
        <taxon>Eukaryota</taxon>
        <taxon>Metamonada</taxon>
        <taxon>Parabasalia</taxon>
        <taxon>Trichomonadida</taxon>
        <taxon>Trichomonadidae</taxon>
        <taxon>Trichomonas</taxon>
    </lineage>
</organism>
<feature type="domain" description="RRM" evidence="1">
    <location>
        <begin position="154"/>
        <end position="217"/>
    </location>
</feature>
<dbReference type="EMBL" id="DS113688">
    <property type="protein sequence ID" value="EAX98106.1"/>
    <property type="molecule type" value="Genomic_DNA"/>
</dbReference>
<dbReference type="KEGG" id="tva:4755897"/>
<evidence type="ECO:0000313" key="2">
    <source>
        <dbReference type="EMBL" id="EAX98106.1"/>
    </source>
</evidence>
<dbReference type="Proteomes" id="UP000001542">
    <property type="component" value="Unassembled WGS sequence"/>
</dbReference>
<dbReference type="InParanoid" id="A2FAG9"/>
<dbReference type="SMR" id="A2FAG9"/>
<dbReference type="RefSeq" id="XP_001311036.1">
    <property type="nucleotide sequence ID" value="XM_001311035.1"/>
</dbReference>
<reference evidence="2" key="1">
    <citation type="submission" date="2006-10" db="EMBL/GenBank/DDBJ databases">
        <authorList>
            <person name="Amadeo P."/>
            <person name="Zhao Q."/>
            <person name="Wortman J."/>
            <person name="Fraser-Liggett C."/>
            <person name="Carlton J."/>
        </authorList>
    </citation>
    <scope>NUCLEOTIDE SEQUENCE</scope>
    <source>
        <strain evidence="2">G3</strain>
    </source>
</reference>
<dbReference type="GO" id="GO:0003723">
    <property type="term" value="F:RNA binding"/>
    <property type="evidence" value="ECO:0007669"/>
    <property type="project" value="InterPro"/>
</dbReference>
<dbReference type="InterPro" id="IPR035979">
    <property type="entry name" value="RBD_domain_sf"/>
</dbReference>
<sequence>MSLRYETKVTISKVPQNITEAGLKSIFENCEISNIERKEGKINLTLKHSLKFENLRQEAVRKFKDIFIQPCIDYSRIAIILNNDGKIPFNKVKEYLKRDDVIWILNKKKKYLILFDSENSRNSFLNDQTERRKYNFVTQDELKLNQAIYDMQYKIFIDNVPPDIKKNDIREKFSSSGILKIKLEDGKCIIKYDDQAIVRNLLQSGPVTVKGHVLDVCIHVDPQAINDLQDTSNFHFKEFESLLTDNPTYLKKIKSENFNYEQFLKNYFTRIGIIGDLNAFFIQLYNDTYPRLKNGISLFEQLCKFNGEQTHELITFHLKNAKNPEERLNACNEIFREFLSNKN</sequence>
<dbReference type="AlphaFoldDB" id="A2FAG9"/>
<keyword evidence="3" id="KW-1185">Reference proteome</keyword>
<gene>
    <name evidence="2" type="ORF">TVAG_439500</name>
</gene>
<evidence type="ECO:0000313" key="3">
    <source>
        <dbReference type="Proteomes" id="UP000001542"/>
    </source>
</evidence>